<feature type="transmembrane region" description="Helical" evidence="10">
    <location>
        <begin position="178"/>
        <end position="200"/>
    </location>
</feature>
<feature type="transmembrane region" description="Helical" evidence="10">
    <location>
        <begin position="342"/>
        <end position="365"/>
    </location>
</feature>
<keyword evidence="13" id="KW-1185">Reference proteome</keyword>
<feature type="domain" description="Cation/H+ exchanger transmembrane" evidence="11">
    <location>
        <begin position="12"/>
        <end position="402"/>
    </location>
</feature>
<keyword evidence="4 10" id="KW-0812">Transmembrane</keyword>
<keyword evidence="3 10" id="KW-1003">Cell membrane</keyword>
<feature type="transmembrane region" description="Helical" evidence="10">
    <location>
        <begin position="6"/>
        <end position="21"/>
    </location>
</feature>
<sequence length="565" mass="61045">MNGLEVTVLVGITVLTGAILAPKLRVAVPLLLLVAGLALGFIPEVREIVLPPETVLLLFLPVLLFWESLTTSLRSIRRDFRGIVLSSTVLVVATAFAVAGIAYAFGLPWNAALILGAAVAPTDATAVAALGRMLPRRNFMNLKAESLTNDGTALVLYGVAVGVAVGGGYTPLDITGLVLLSYGGGAVAGVVVAAVAYLVMRRLRSTLNLNIALLLVPFTAFLLAELIHASGVLAVVVAGLIVAYIMPRISTAASRRQAQWTWPLGSFLLNGSLFVIIGFEVQAVAHEIPGREIGWLVLVTVAVWLGLLVTRFVVQTASVMVIRMLDRRPSQRLRRTTWRSRVVSAVAGFRGAVSLAIALSVPLTTTAGDALPGRDEIVFITAGVIVLTLLVQGPLLPSAVRWARFPDDLGMQQELELAERAITGAALTAVKELAHDHGISEEIRDRLTRDYYEYLERNNERVQARQQAEVDRQIADLDRRIGEPDAAAEASLDATAVMVAAPEPLPSPRERDEEYSKLRIAVLDRKREVLYRLRREGAVDDAVVTQIQTRLDVEELRITGVEILD</sequence>
<keyword evidence="2 10" id="KW-0813">Transport</keyword>
<evidence type="ECO:0000256" key="6">
    <source>
        <dbReference type="ARBA" id="ARBA00023053"/>
    </source>
</evidence>
<feature type="transmembrane region" description="Helical" evidence="10">
    <location>
        <begin position="152"/>
        <end position="172"/>
    </location>
</feature>
<organism evidence="12 13">
    <name type="scientific">Microbacterium helvum</name>
    <dbReference type="NCBI Taxonomy" id="2773713"/>
    <lineage>
        <taxon>Bacteria</taxon>
        <taxon>Bacillati</taxon>
        <taxon>Actinomycetota</taxon>
        <taxon>Actinomycetes</taxon>
        <taxon>Micrococcales</taxon>
        <taxon>Microbacteriaceae</taxon>
        <taxon>Microbacterium</taxon>
    </lineage>
</organism>
<keyword evidence="5 10" id="KW-1133">Transmembrane helix</keyword>
<dbReference type="EMBL" id="JACXZS010000001">
    <property type="protein sequence ID" value="MBD3940104.1"/>
    <property type="molecule type" value="Genomic_DNA"/>
</dbReference>
<feature type="transmembrane region" description="Helical" evidence="10">
    <location>
        <begin position="207"/>
        <end position="224"/>
    </location>
</feature>
<feature type="transmembrane region" description="Helical" evidence="10">
    <location>
        <begin position="293"/>
        <end position="322"/>
    </location>
</feature>
<reference evidence="12 13" key="1">
    <citation type="submission" date="2020-09" db="EMBL/GenBank/DDBJ databases">
        <title>Isolation and identification of active actinomycetes.</title>
        <authorList>
            <person name="Li X."/>
        </authorList>
    </citation>
    <scope>NUCLEOTIDE SEQUENCE [LARGE SCALE GENOMIC DNA]</scope>
    <source>
        <strain evidence="12 13">NEAU-LLC</strain>
    </source>
</reference>
<feature type="transmembrane region" description="Helical" evidence="10">
    <location>
        <begin position="377"/>
        <end position="396"/>
    </location>
</feature>
<dbReference type="InterPro" id="IPR004705">
    <property type="entry name" value="Cation/H_exchanger_CPA1_bac"/>
</dbReference>
<evidence type="ECO:0000256" key="5">
    <source>
        <dbReference type="ARBA" id="ARBA00022989"/>
    </source>
</evidence>
<protein>
    <submittedName>
        <fullName evidence="12">Na+/H+ antiporter</fullName>
    </submittedName>
</protein>
<dbReference type="Proteomes" id="UP000598426">
    <property type="component" value="Unassembled WGS sequence"/>
</dbReference>
<keyword evidence="8 10" id="KW-0472">Membrane</keyword>
<feature type="transmembrane region" description="Helical" evidence="10">
    <location>
        <begin position="83"/>
        <end position="105"/>
    </location>
</feature>
<comment type="function">
    <text evidence="10">Na(+)/H(+) antiporter that extrudes sodium in exchange for external protons.</text>
</comment>
<comment type="caution">
    <text evidence="12">The sequence shown here is derived from an EMBL/GenBank/DDBJ whole genome shotgun (WGS) entry which is preliminary data.</text>
</comment>
<feature type="transmembrane region" description="Helical" evidence="10">
    <location>
        <begin position="230"/>
        <end position="249"/>
    </location>
</feature>
<evidence type="ECO:0000256" key="7">
    <source>
        <dbReference type="ARBA" id="ARBA00023065"/>
    </source>
</evidence>
<dbReference type="Gene3D" id="1.20.1530.20">
    <property type="match status" value="1"/>
</dbReference>
<comment type="subcellular location">
    <subcellularLocation>
        <location evidence="1 10">Cell membrane</location>
        <topology evidence="1 10">Multi-pass membrane protein</topology>
    </subcellularLocation>
</comment>
<evidence type="ECO:0000256" key="3">
    <source>
        <dbReference type="ARBA" id="ARBA00022475"/>
    </source>
</evidence>
<dbReference type="InterPro" id="IPR018422">
    <property type="entry name" value="Cation/H_exchanger_CPA1"/>
</dbReference>
<evidence type="ECO:0000256" key="9">
    <source>
        <dbReference type="ARBA" id="ARBA00023201"/>
    </source>
</evidence>
<name>A0ABR8NHC8_9MICO</name>
<feature type="transmembrane region" description="Helical" evidence="10">
    <location>
        <begin position="111"/>
        <end position="131"/>
    </location>
</feature>
<dbReference type="PANTHER" id="PTHR10110:SF86">
    <property type="entry name" value="SODIUM_HYDROGEN EXCHANGER 7"/>
    <property type="match status" value="1"/>
</dbReference>
<dbReference type="NCBIfam" id="TIGR00831">
    <property type="entry name" value="a_cpa1"/>
    <property type="match status" value="1"/>
</dbReference>
<keyword evidence="6 10" id="KW-0915">Sodium</keyword>
<accession>A0ABR8NHC8</accession>
<feature type="transmembrane region" description="Helical" evidence="10">
    <location>
        <begin position="261"/>
        <end position="281"/>
    </location>
</feature>
<proteinExistence type="inferred from homology"/>
<gene>
    <name evidence="12" type="ORF">IF188_00135</name>
</gene>
<evidence type="ECO:0000256" key="4">
    <source>
        <dbReference type="ARBA" id="ARBA00022692"/>
    </source>
</evidence>
<evidence type="ECO:0000256" key="8">
    <source>
        <dbReference type="ARBA" id="ARBA00023136"/>
    </source>
</evidence>
<keyword evidence="9 10" id="KW-0739">Sodium transport</keyword>
<evidence type="ECO:0000256" key="10">
    <source>
        <dbReference type="RuleBase" id="RU366002"/>
    </source>
</evidence>
<dbReference type="PANTHER" id="PTHR10110">
    <property type="entry name" value="SODIUM/HYDROGEN EXCHANGER"/>
    <property type="match status" value="1"/>
</dbReference>
<evidence type="ECO:0000256" key="1">
    <source>
        <dbReference type="ARBA" id="ARBA00004651"/>
    </source>
</evidence>
<comment type="similarity">
    <text evidence="10">Belongs to the monovalent cation:proton antiporter 1 (CPA1) transporter (TC 2.A.36) family.</text>
</comment>
<feature type="transmembrane region" description="Helical" evidence="10">
    <location>
        <begin position="26"/>
        <end position="43"/>
    </location>
</feature>
<dbReference type="InterPro" id="IPR038770">
    <property type="entry name" value="Na+/solute_symporter_sf"/>
</dbReference>
<evidence type="ECO:0000259" key="11">
    <source>
        <dbReference type="Pfam" id="PF00999"/>
    </source>
</evidence>
<dbReference type="RefSeq" id="WP_191169766.1">
    <property type="nucleotide sequence ID" value="NZ_JACXZS010000001.1"/>
</dbReference>
<feature type="transmembrane region" description="Helical" evidence="10">
    <location>
        <begin position="55"/>
        <end position="76"/>
    </location>
</feature>
<evidence type="ECO:0000313" key="13">
    <source>
        <dbReference type="Proteomes" id="UP000598426"/>
    </source>
</evidence>
<comment type="caution">
    <text evidence="10">Lacks conserved residue(s) required for the propagation of feature annotation.</text>
</comment>
<evidence type="ECO:0000313" key="12">
    <source>
        <dbReference type="EMBL" id="MBD3940104.1"/>
    </source>
</evidence>
<dbReference type="InterPro" id="IPR006153">
    <property type="entry name" value="Cation/H_exchanger_TM"/>
</dbReference>
<keyword evidence="7 10" id="KW-0406">Ion transport</keyword>
<keyword evidence="10" id="KW-0050">Antiport</keyword>
<dbReference type="Pfam" id="PF00999">
    <property type="entry name" value="Na_H_Exchanger"/>
    <property type="match status" value="1"/>
</dbReference>
<evidence type="ECO:0000256" key="2">
    <source>
        <dbReference type="ARBA" id="ARBA00022448"/>
    </source>
</evidence>